<feature type="binding site" evidence="17">
    <location>
        <position position="594"/>
    </location>
    <ligand>
        <name>ATP</name>
        <dbReference type="ChEBI" id="CHEBI:30616"/>
    </ligand>
</feature>
<keyword evidence="7 17" id="KW-0547">Nucleotide-binding</keyword>
<dbReference type="InterPro" id="IPR036412">
    <property type="entry name" value="HAD-like_sf"/>
</dbReference>
<dbReference type="InterPro" id="IPR003938">
    <property type="entry name" value="K_chnl_volt-dep_EAG/ELK/ERG"/>
</dbReference>
<dbReference type="InterPro" id="IPR005821">
    <property type="entry name" value="Ion_trans_dom"/>
</dbReference>
<keyword evidence="14" id="KW-0407">Ion channel</keyword>
<feature type="transmembrane region" description="Helical" evidence="20">
    <location>
        <begin position="351"/>
        <end position="374"/>
    </location>
</feature>
<dbReference type="FunFam" id="1.10.287.70:FF:000123">
    <property type="entry name" value="Potassium channel KAT3"/>
    <property type="match status" value="1"/>
</dbReference>
<feature type="transmembrane region" description="Helical" evidence="20">
    <location>
        <begin position="2021"/>
        <end position="2039"/>
    </location>
</feature>
<keyword evidence="10" id="KW-1278">Translocase</keyword>
<feature type="region of interest" description="Disordered" evidence="19">
    <location>
        <begin position="568"/>
        <end position="591"/>
    </location>
</feature>
<keyword evidence="6 18" id="KW-0479">Metal-binding</keyword>
<dbReference type="InterPro" id="IPR008250">
    <property type="entry name" value="ATPase_P-typ_transduc_dom_A_sf"/>
</dbReference>
<evidence type="ECO:0000256" key="9">
    <source>
        <dbReference type="ARBA" id="ARBA00022842"/>
    </source>
</evidence>
<dbReference type="GO" id="GO:0140326">
    <property type="term" value="F:ATPase-coupled intramembrane lipid transporter activity"/>
    <property type="evidence" value="ECO:0007669"/>
    <property type="project" value="UniProtKB-EC"/>
</dbReference>
<feature type="domain" description="Cyclic nucleotide-binding" evidence="21">
    <location>
        <begin position="2124"/>
        <end position="2244"/>
    </location>
</feature>
<feature type="binding site" evidence="17">
    <location>
        <position position="900"/>
    </location>
    <ligand>
        <name>ATP</name>
        <dbReference type="ChEBI" id="CHEBI:30616"/>
    </ligand>
</feature>
<dbReference type="InterPro" id="IPR044492">
    <property type="entry name" value="P_typ_ATPase_HD_dom"/>
</dbReference>
<dbReference type="NCBIfam" id="TIGR01652">
    <property type="entry name" value="ATPase-Plipid"/>
    <property type="match status" value="1"/>
</dbReference>
<gene>
    <name evidence="22" type="ORF">PF010_g1271</name>
</gene>
<feature type="transmembrane region" description="Helical" evidence="20">
    <location>
        <begin position="1377"/>
        <end position="1399"/>
    </location>
</feature>
<feature type="binding site" evidence="17">
    <location>
        <position position="658"/>
    </location>
    <ligand>
        <name>ATP</name>
        <dbReference type="ChEBI" id="CHEBI:30616"/>
    </ligand>
</feature>
<keyword evidence="4" id="KW-0813">Transport</keyword>
<evidence type="ECO:0000256" key="19">
    <source>
        <dbReference type="SAM" id="MobiDB-lite"/>
    </source>
</evidence>
<keyword evidence="13 20" id="KW-0472">Membrane</keyword>
<evidence type="ECO:0000256" key="13">
    <source>
        <dbReference type="ARBA" id="ARBA00023136"/>
    </source>
</evidence>
<dbReference type="EMBL" id="QXFX01000031">
    <property type="protein sequence ID" value="KAE9137560.1"/>
    <property type="molecule type" value="Genomic_DNA"/>
</dbReference>
<comment type="caution">
    <text evidence="22">The sequence shown here is derived from an EMBL/GenBank/DDBJ whole genome shotgun (WGS) entry which is preliminary data.</text>
</comment>
<dbReference type="InterPro" id="IPR018490">
    <property type="entry name" value="cNMP-bd_dom_sf"/>
</dbReference>
<keyword evidence="11 20" id="KW-1133">Transmembrane helix</keyword>
<dbReference type="SUPFAM" id="SSF51206">
    <property type="entry name" value="cAMP-binding domain-like"/>
    <property type="match status" value="2"/>
</dbReference>
<dbReference type="GO" id="GO:0045332">
    <property type="term" value="P:phospholipid translocation"/>
    <property type="evidence" value="ECO:0007669"/>
    <property type="project" value="TreeGrafter"/>
</dbReference>
<dbReference type="Gene3D" id="3.40.1110.10">
    <property type="entry name" value="Calcium-transporting ATPase, cytoplasmic domain N"/>
    <property type="match status" value="1"/>
</dbReference>
<feature type="transmembrane region" description="Helical" evidence="20">
    <location>
        <begin position="1011"/>
        <end position="1030"/>
    </location>
</feature>
<dbReference type="SUPFAM" id="SSF56784">
    <property type="entry name" value="HAD-like"/>
    <property type="match status" value="1"/>
</dbReference>
<dbReference type="InterPro" id="IPR032631">
    <property type="entry name" value="P-type_ATPase_N"/>
</dbReference>
<dbReference type="Pfam" id="PF00520">
    <property type="entry name" value="Ion_trans"/>
    <property type="match status" value="2"/>
</dbReference>
<dbReference type="Gene3D" id="2.70.150.10">
    <property type="entry name" value="Calcium-transporting ATPase, cytoplasmic transduction domain A"/>
    <property type="match status" value="1"/>
</dbReference>
<dbReference type="SFLD" id="SFLDS00003">
    <property type="entry name" value="Haloacid_Dehalogenase"/>
    <property type="match status" value="1"/>
</dbReference>
<name>A0A6G0M128_9STRA</name>
<feature type="binding site" evidence="17">
    <location>
        <position position="481"/>
    </location>
    <ligand>
        <name>ATP</name>
        <dbReference type="ChEBI" id="CHEBI:30616"/>
    </ligand>
</feature>
<dbReference type="Pfam" id="PF13246">
    <property type="entry name" value="Cation_ATPase"/>
    <property type="match status" value="1"/>
</dbReference>
<dbReference type="SUPFAM" id="SSF81665">
    <property type="entry name" value="Calcium ATPase, transmembrane domain M"/>
    <property type="match status" value="1"/>
</dbReference>
<feature type="binding site" evidence="18">
    <location>
        <position position="481"/>
    </location>
    <ligand>
        <name>Mg(2+)</name>
        <dbReference type="ChEBI" id="CHEBI:18420"/>
    </ligand>
</feature>
<feature type="transmembrane region" description="Helical" evidence="20">
    <location>
        <begin position="1061"/>
        <end position="1078"/>
    </location>
</feature>
<feature type="binding site" evidence="17">
    <location>
        <position position="480"/>
    </location>
    <ligand>
        <name>ATP</name>
        <dbReference type="ChEBI" id="CHEBI:30616"/>
    </ligand>
</feature>
<dbReference type="FunFam" id="3.40.50.1000:FF:000014">
    <property type="entry name" value="Phospholipid-transporting ATPase"/>
    <property type="match status" value="1"/>
</dbReference>
<evidence type="ECO:0000256" key="18">
    <source>
        <dbReference type="PIRSR" id="PIRSR606539-3"/>
    </source>
</evidence>
<feature type="binding site" evidence="17">
    <location>
        <position position="635"/>
    </location>
    <ligand>
        <name>ATP</name>
        <dbReference type="ChEBI" id="CHEBI:30616"/>
    </ligand>
</feature>
<proteinExistence type="inferred from homology"/>
<feature type="binding site" evidence="18">
    <location>
        <position position="479"/>
    </location>
    <ligand>
        <name>Mg(2+)</name>
        <dbReference type="ChEBI" id="CHEBI:18420"/>
    </ligand>
</feature>
<dbReference type="Pfam" id="PF16209">
    <property type="entry name" value="PhoLip_ATPase_N"/>
    <property type="match status" value="1"/>
</dbReference>
<feature type="binding site" evidence="17">
    <location>
        <position position="694"/>
    </location>
    <ligand>
        <name>ATP</name>
        <dbReference type="ChEBI" id="CHEBI:30616"/>
    </ligand>
</feature>
<dbReference type="InterPro" id="IPR006539">
    <property type="entry name" value="P-type_ATPase_IV"/>
</dbReference>
<evidence type="ECO:0000256" key="4">
    <source>
        <dbReference type="ARBA" id="ARBA00022448"/>
    </source>
</evidence>
<dbReference type="SFLD" id="SFLDG00002">
    <property type="entry name" value="C1.7:_P-type_atpase_like"/>
    <property type="match status" value="1"/>
</dbReference>
<feature type="binding site" evidence="17">
    <location>
        <position position="778"/>
    </location>
    <ligand>
        <name>ATP</name>
        <dbReference type="ChEBI" id="CHEBI:30616"/>
    </ligand>
</feature>
<feature type="transmembrane region" description="Helical" evidence="20">
    <location>
        <begin position="1157"/>
        <end position="1180"/>
    </location>
</feature>
<dbReference type="Gene3D" id="3.40.50.1000">
    <property type="entry name" value="HAD superfamily/HAD-like"/>
    <property type="match status" value="1"/>
</dbReference>
<evidence type="ECO:0000256" key="16">
    <source>
        <dbReference type="PIRSR" id="PIRSR606539-1"/>
    </source>
</evidence>
<feature type="binding site" evidence="17">
    <location>
        <position position="924"/>
    </location>
    <ligand>
        <name>ATP</name>
        <dbReference type="ChEBI" id="CHEBI:30616"/>
    </ligand>
</feature>
<evidence type="ECO:0000256" key="14">
    <source>
        <dbReference type="ARBA" id="ARBA00023303"/>
    </source>
</evidence>
<feature type="transmembrane region" description="Helical" evidence="20">
    <location>
        <begin position="1127"/>
        <end position="1151"/>
    </location>
</feature>
<dbReference type="InterPro" id="IPR023214">
    <property type="entry name" value="HAD_sf"/>
</dbReference>
<feature type="transmembrane region" description="Helical" evidence="20">
    <location>
        <begin position="1992"/>
        <end position="2009"/>
    </location>
</feature>
<feature type="transmembrane region" description="Helical" evidence="20">
    <location>
        <begin position="1098"/>
        <end position="1118"/>
    </location>
</feature>
<dbReference type="EC" id="7.6.2.1" evidence="3"/>
<keyword evidence="8 17" id="KW-0067">ATP-binding</keyword>
<dbReference type="CDD" id="cd00038">
    <property type="entry name" value="CAP_ED"/>
    <property type="match status" value="2"/>
</dbReference>
<evidence type="ECO:0000313" key="22">
    <source>
        <dbReference type="EMBL" id="KAE9137560.1"/>
    </source>
</evidence>
<evidence type="ECO:0000259" key="21">
    <source>
        <dbReference type="PROSITE" id="PS50042"/>
    </source>
</evidence>
<feature type="transmembrane region" description="Helical" evidence="20">
    <location>
        <begin position="1449"/>
        <end position="1469"/>
    </location>
</feature>
<dbReference type="PANTHER" id="PTHR24092:SF150">
    <property type="entry name" value="PHOSPHOLIPID-TRANSPORTING ATPASE"/>
    <property type="match status" value="1"/>
</dbReference>
<dbReference type="Gene3D" id="1.10.287.70">
    <property type="match status" value="2"/>
</dbReference>
<dbReference type="Gene3D" id="1.10.287.630">
    <property type="entry name" value="Helix hairpin bin"/>
    <property type="match status" value="2"/>
</dbReference>
<dbReference type="SUPFAM" id="SSF81660">
    <property type="entry name" value="Metal cation-transporting ATPase, ATP-binding domain N"/>
    <property type="match status" value="1"/>
</dbReference>
<feature type="transmembrane region" description="Helical" evidence="20">
    <location>
        <begin position="394"/>
        <end position="416"/>
    </location>
</feature>
<feature type="transmembrane region" description="Helical" evidence="20">
    <location>
        <begin position="1951"/>
        <end position="1972"/>
    </location>
</feature>
<dbReference type="InterPro" id="IPR018488">
    <property type="entry name" value="cNMP-bd_CS"/>
</dbReference>
<evidence type="ECO:0000256" key="12">
    <source>
        <dbReference type="ARBA" id="ARBA00023065"/>
    </source>
</evidence>
<dbReference type="InterPro" id="IPR023298">
    <property type="entry name" value="ATPase_P-typ_TM_dom_sf"/>
</dbReference>
<evidence type="ECO:0000256" key="17">
    <source>
        <dbReference type="PIRSR" id="PIRSR606539-2"/>
    </source>
</evidence>
<evidence type="ECO:0000256" key="1">
    <source>
        <dbReference type="ARBA" id="ARBA00004141"/>
    </source>
</evidence>
<evidence type="ECO:0000256" key="2">
    <source>
        <dbReference type="ARBA" id="ARBA00008109"/>
    </source>
</evidence>
<feature type="active site" description="4-aspartylphosphate intermediate" evidence="16">
    <location>
        <position position="479"/>
    </location>
</feature>
<feature type="domain" description="Cyclic nucleotide-binding" evidence="21">
    <location>
        <begin position="1552"/>
        <end position="1674"/>
    </location>
</feature>
<dbReference type="InterPro" id="IPR000595">
    <property type="entry name" value="cNMP-bd_dom"/>
</dbReference>
<dbReference type="Pfam" id="PF16212">
    <property type="entry name" value="PhoLip_ATPase_C"/>
    <property type="match status" value="1"/>
</dbReference>
<reference evidence="22 23" key="1">
    <citation type="submission" date="2018-09" db="EMBL/GenBank/DDBJ databases">
        <title>Genomic investigation of the strawberry pathogen Phytophthora fragariae indicates pathogenicity is determined by transcriptional variation in three key races.</title>
        <authorList>
            <person name="Adams T.M."/>
            <person name="Armitage A.D."/>
            <person name="Sobczyk M.K."/>
            <person name="Bates H.J."/>
            <person name="Dunwell J.M."/>
            <person name="Nellist C.F."/>
            <person name="Harrison R.J."/>
        </authorList>
    </citation>
    <scope>NUCLEOTIDE SEQUENCE [LARGE SCALE GENOMIC DNA]</scope>
    <source>
        <strain evidence="22 23">ONT-3</strain>
    </source>
</reference>
<keyword evidence="5 20" id="KW-0812">Transmembrane</keyword>
<feature type="transmembrane region" description="Helical" evidence="20">
    <location>
        <begin position="132"/>
        <end position="150"/>
    </location>
</feature>
<dbReference type="NCBIfam" id="TIGR01494">
    <property type="entry name" value="ATPase_P-type"/>
    <property type="match status" value="1"/>
</dbReference>
<evidence type="ECO:0000256" key="20">
    <source>
        <dbReference type="SAM" id="Phobius"/>
    </source>
</evidence>
<evidence type="ECO:0000256" key="6">
    <source>
        <dbReference type="ARBA" id="ARBA00022723"/>
    </source>
</evidence>
<organism evidence="22 23">
    <name type="scientific">Phytophthora fragariae</name>
    <dbReference type="NCBI Taxonomy" id="53985"/>
    <lineage>
        <taxon>Eukaryota</taxon>
        <taxon>Sar</taxon>
        <taxon>Stramenopiles</taxon>
        <taxon>Oomycota</taxon>
        <taxon>Peronosporomycetes</taxon>
        <taxon>Peronosporales</taxon>
        <taxon>Peronosporaceae</taxon>
        <taxon>Phytophthora</taxon>
    </lineage>
</organism>
<dbReference type="GO" id="GO:0005524">
    <property type="term" value="F:ATP binding"/>
    <property type="evidence" value="ECO:0007669"/>
    <property type="project" value="UniProtKB-KW"/>
</dbReference>
<dbReference type="SMART" id="SM00100">
    <property type="entry name" value="cNMP"/>
    <property type="match status" value="2"/>
</dbReference>
<evidence type="ECO:0000256" key="15">
    <source>
        <dbReference type="ARBA" id="ARBA00034036"/>
    </source>
</evidence>
<comment type="subcellular location">
    <subcellularLocation>
        <location evidence="1">Membrane</location>
        <topology evidence="1">Multi-pass membrane protein</topology>
    </subcellularLocation>
</comment>
<evidence type="ECO:0000256" key="11">
    <source>
        <dbReference type="ARBA" id="ARBA00022989"/>
    </source>
</evidence>
<dbReference type="SFLD" id="SFLDF00027">
    <property type="entry name" value="p-type_atpase"/>
    <property type="match status" value="1"/>
</dbReference>
<dbReference type="PRINTS" id="PR01463">
    <property type="entry name" value="EAGCHANLFMLY"/>
</dbReference>
<feature type="binding site" evidence="18">
    <location>
        <position position="921"/>
    </location>
    <ligand>
        <name>Mg(2+)</name>
        <dbReference type="ChEBI" id="CHEBI:18420"/>
    </ligand>
</feature>
<dbReference type="InterPro" id="IPR014710">
    <property type="entry name" value="RmlC-like_jellyroll"/>
</dbReference>
<dbReference type="PROSITE" id="PS00154">
    <property type="entry name" value="ATPASE_E1_E2"/>
    <property type="match status" value="1"/>
</dbReference>
<comment type="cofactor">
    <cofactor evidence="18">
        <name>Mg(2+)</name>
        <dbReference type="ChEBI" id="CHEBI:18420"/>
    </cofactor>
</comment>
<dbReference type="InterPro" id="IPR023299">
    <property type="entry name" value="ATPase_P-typ_cyto_dom_N"/>
</dbReference>
<feature type="transmembrane region" description="Helical" evidence="20">
    <location>
        <begin position="1420"/>
        <end position="1437"/>
    </location>
</feature>
<dbReference type="GO" id="GO:0005249">
    <property type="term" value="F:voltage-gated potassium channel activity"/>
    <property type="evidence" value="ECO:0007669"/>
    <property type="project" value="InterPro"/>
</dbReference>
<feature type="binding site" evidence="18">
    <location>
        <position position="925"/>
    </location>
    <ligand>
        <name>Mg(2+)</name>
        <dbReference type="ChEBI" id="CHEBI:18420"/>
    </ligand>
</feature>
<accession>A0A6G0M128</accession>
<dbReference type="InterPro" id="IPR032630">
    <property type="entry name" value="P_typ_ATPase_c"/>
</dbReference>
<evidence type="ECO:0000256" key="7">
    <source>
        <dbReference type="ARBA" id="ARBA00022741"/>
    </source>
</evidence>
<feature type="binding site" evidence="17">
    <location>
        <position position="925"/>
    </location>
    <ligand>
        <name>ATP</name>
        <dbReference type="ChEBI" id="CHEBI:30616"/>
    </ligand>
</feature>
<evidence type="ECO:0000256" key="5">
    <source>
        <dbReference type="ARBA" id="ARBA00022692"/>
    </source>
</evidence>
<comment type="catalytic activity">
    <reaction evidence="15">
        <text>ATP + H2O + phospholipidSide 1 = ADP + phosphate + phospholipidSide 2.</text>
        <dbReference type="EC" id="7.6.2.1"/>
    </reaction>
</comment>
<sequence length="2386" mass="266907">MRSLRLSSWLPPTTEESTLQRRLEHLSTSQKFELLEEEEDMSSNSFVSSISQVVVSSKTTAKDPDGPDAFRSVQFGTSEQTQIFPSNAVKTAIYTPYNFLPKNLFKQFTRFSNMYFLVITVLQLLPEVTSSNGVPTMVVPLMFIIVVSGVRDIMEDVQRHQADAEKNSAQIRKFTFSHGKAGDFHPVTCEELKVGELVRVGENDEVPADIALVASGSPNGQCYVMTANLDGESSLKPRFVQPELCRSPYRECFSSDGQQLISQAATLLSSVFIECEPPNRSIDKFKGSLVLSETRSLSLEISHVLLRGTRLKDTPWVIGVVIYTGDDTRVRQNASETPIKASWLSHFINQITVWIVVVQIIILVVAVVMEAQLVGSSRVQRNPYIPDDIKDSTFVDFVWLFLAYMLLFSNFVPISLQVTIDFTRYFQARAITNDPGMRLPPSSPSFATSNTTVDKKHVVCVQSSELNEELGLVEHIFTDKTGTLTCNRMTFRSCHVDGETFDFDEKDGSLLILEKAVHDTVVGASNEDAYVKPSRRRNSIALSSFPFKSTPMQRFLINLAVNNSIWPSASPTSQASVRSSKPVRKEYAGPSPDERALVNAAAQAGVELCDRNNTRVVVRVYGKEAELEILHSFEFTSDRKKSSILCREPSGRIILMSKGADSVIIEALSESANKPSAVLQAKDQMKVYSANGLRVLCIAEREVSADEYRSWNARYSALKNNTTRGASVEELAKIISELECRLTFVGVSAIEDKIQEGAPEALEKFRAAGIKVWMLTGDRADTATNVAHAVRLVSAEMRLLRLCESSSSWMKGSKQDAVDFLHRELRRAREESELGGGDSNSSSITLKSGAVPPKTRVGLALLIDDMVVEAVTGFGIEKEFLELCMECESVLCARISPKQKELIVGMVRNFCPNKVTLSIGDGANDVPMIQGAHIGVGIAGEEGHQASDASDYSLPAFRFLQRLVLVHGRAMNRRIAVLTLYVFYKNVLLVLPQFVYGAFCLYSGQSTYFDTLLQLFNIGFTALPVLVFSIKDDDISAPTVLFYPRLYQDGYQHEFLNRRRFVYWMFEAVVGSALIILVPAELMPLAPWSGTGRDNDLWALGMAQNLAVVVLASARLLIEATSSSRILLILATASVLFWWVVTFAVSSMIAFGREFYGILYVGATTNALLLTLFCCITGLAPAFMPKVWRVFFAPDPRTICRERDQLLVDFSKKKSLETIFPIDQGYIAVMVPFQMGFPEVQFGVVVRAVAIITDVLFFLDVVHNFLVGFYSDDDENMVRDRRLIAKRYLATWFLPDVLAFLPLDYFLVQSNTDTTSGVGSGGDDSISNAQVLSLRLTRLTRLLRITKLTRLIKLRHFAAKVEDAFDLDAVLARLTRLIGQVLLVTHIFACFWHLIGYTTEDEGHTWMKDALVRNDSVGDRYIYSFYWVVATVCGVGYGDIHATNKTERLFAMGVSIVGASGFGLIIGSLTKILENWHRETTTRARKLSMVQAFIHKKRLPRALKIRLMRYFRHYIAKTSAFDERELLCEFSLSLRGEILHETYKNTFFRIPAFKRLSTQFVLDMAMFIKPLIVVKGDVLAREGCVGTEMFILNTGIIEVRRTPPENPDWTVVLEILTERGVFGEASLLQYAPHANTYTAKATSDLFTLPKEDFDHLIEEFPDAEHAMIGYHGERSAMYDLVFEQTLARYRVFIVSQNNDPVSGVAGLENLYPTLTVLLDGVLRSYRSLPLPLLQSLELQLSMGISVFNSATEKMNMIWLLSQDAKTAKTMSNWQLIKWKLLTPINPFHWHKLTWDIFTSILLAYCAIAIPYEAAFLGYTGTTLSSGMDVIVEIAFAIDVVINLRTAVVVDLPGEGHTAVIERRTKWREYVRGWFWMDSLSSFPISVIVAISDQSIDRMGSQSWVLSLVHSLRLLKLARVFKFIHTLQREESSTALGAALSTHHNIARVMRLMCRVSFIAHILACGYFFVARVARGASIESYFPDGQSSNGEMYVYFLYWAVTTMTTVGYGDTPPLTVAEVAYVSIGVLVGASTFTYVVGTLSSVVEELNEASDTFRTRTDHLKAYLRERGISGSLADRLRRYYEYYLLQRDDENEETILSALSDDIRSQLVLHLNRDVVSKISFFATQDDACVSYLMGILDPEFCTPGEYVFKEGQVGRHMYFLVKGVAEVVFKAGTSEEQVVATLLEGSYFGEIAMLTRSKRAASIRAKTYMSLFVLSLHGLDRISLHYPEMAHSIIQEFRNKITHIKRTSVKQLGSLVQEDVKQARERSGLLAAPGFNSSGNVMGGGTGGESELRTTLGELEAILGRIVTIYGGGDRGKRKALTCVMQHLHKYEFSIDDFLQAAEELNYSPCQPAIPKMNGYSISASEMLNSLQLRMRRRSSFS</sequence>
<dbReference type="PANTHER" id="PTHR24092">
    <property type="entry name" value="PROBABLE PHOSPHOLIPID-TRANSPORTING ATPASE"/>
    <property type="match status" value="1"/>
</dbReference>
<evidence type="ECO:0000256" key="8">
    <source>
        <dbReference type="ARBA" id="ARBA00022840"/>
    </source>
</evidence>
<feature type="transmembrane region" description="Helical" evidence="20">
    <location>
        <begin position="975"/>
        <end position="999"/>
    </location>
</feature>
<dbReference type="Proteomes" id="UP000488956">
    <property type="component" value="Unassembled WGS sequence"/>
</dbReference>
<dbReference type="SUPFAM" id="SSF81653">
    <property type="entry name" value="Calcium ATPase, transduction domain A"/>
    <property type="match status" value="1"/>
</dbReference>
<dbReference type="GO" id="GO:0016887">
    <property type="term" value="F:ATP hydrolysis activity"/>
    <property type="evidence" value="ECO:0007669"/>
    <property type="project" value="InterPro"/>
</dbReference>
<feature type="compositionally biased region" description="Polar residues" evidence="19">
    <location>
        <begin position="568"/>
        <end position="579"/>
    </location>
</feature>
<evidence type="ECO:0000313" key="23">
    <source>
        <dbReference type="Proteomes" id="UP000488956"/>
    </source>
</evidence>
<feature type="binding site" evidence="17">
    <location>
        <position position="894"/>
    </location>
    <ligand>
        <name>ATP</name>
        <dbReference type="ChEBI" id="CHEBI:30616"/>
    </ligand>
</feature>
<dbReference type="InterPro" id="IPR018303">
    <property type="entry name" value="ATPase_P-typ_P_site"/>
</dbReference>
<dbReference type="InterPro" id="IPR001757">
    <property type="entry name" value="P_typ_ATPase"/>
</dbReference>
<dbReference type="PROSITE" id="PS50042">
    <property type="entry name" value="CNMP_BINDING_3"/>
    <property type="match status" value="2"/>
</dbReference>
<dbReference type="Gene3D" id="2.60.120.10">
    <property type="entry name" value="Jelly Rolls"/>
    <property type="match status" value="2"/>
</dbReference>
<dbReference type="SUPFAM" id="SSF81324">
    <property type="entry name" value="Voltage-gated potassium channels"/>
    <property type="match status" value="2"/>
</dbReference>
<dbReference type="GO" id="GO:0005886">
    <property type="term" value="C:plasma membrane"/>
    <property type="evidence" value="ECO:0007669"/>
    <property type="project" value="TreeGrafter"/>
</dbReference>
<keyword evidence="12" id="KW-0406">Ion transport</keyword>
<comment type="similarity">
    <text evidence="2">Belongs to the cation transport ATPase (P-type) (TC 3.A.3) family. Type IV subfamily.</text>
</comment>
<feature type="binding site" evidence="17">
    <location>
        <position position="479"/>
    </location>
    <ligand>
        <name>ATP</name>
        <dbReference type="ChEBI" id="CHEBI:30616"/>
    </ligand>
</feature>
<keyword evidence="9 18" id="KW-0460">Magnesium</keyword>
<evidence type="ECO:0000256" key="10">
    <source>
        <dbReference type="ARBA" id="ARBA00022967"/>
    </source>
</evidence>
<dbReference type="Pfam" id="PF00027">
    <property type="entry name" value="cNMP_binding"/>
    <property type="match status" value="2"/>
</dbReference>
<evidence type="ECO:0000256" key="3">
    <source>
        <dbReference type="ARBA" id="ARBA00012189"/>
    </source>
</evidence>
<dbReference type="GO" id="GO:0000287">
    <property type="term" value="F:magnesium ion binding"/>
    <property type="evidence" value="ECO:0007669"/>
    <property type="project" value="InterPro"/>
</dbReference>
<feature type="binding site" evidence="17">
    <location>
        <position position="776"/>
    </location>
    <ligand>
        <name>ATP</name>
        <dbReference type="ChEBI" id="CHEBI:30616"/>
    </ligand>
</feature>
<dbReference type="PROSITE" id="PS00889">
    <property type="entry name" value="CNMP_BINDING_2"/>
    <property type="match status" value="1"/>
</dbReference>
<protein>
    <recommendedName>
        <fullName evidence="3">P-type phospholipid transporter</fullName>
        <ecNumber evidence="3">7.6.2.1</ecNumber>
    </recommendedName>
</protein>
<feature type="binding site" evidence="17">
    <location>
        <position position="777"/>
    </location>
    <ligand>
        <name>ATP</name>
        <dbReference type="ChEBI" id="CHEBI:30616"/>
    </ligand>
</feature>